<gene>
    <name evidence="1" type="ORF">NEMBOFW57_006762</name>
</gene>
<accession>A0AAD4EU68</accession>
<comment type="caution">
    <text evidence="1">The sequence shown here is derived from an EMBL/GenBank/DDBJ whole genome shotgun (WGS) entry which is preliminary data.</text>
</comment>
<dbReference type="Proteomes" id="UP001197093">
    <property type="component" value="Unassembled WGS sequence"/>
</dbReference>
<keyword evidence="2" id="KW-1185">Reference proteome</keyword>
<feature type="non-terminal residue" evidence="1">
    <location>
        <position position="150"/>
    </location>
</feature>
<proteinExistence type="predicted"/>
<reference evidence="1" key="1">
    <citation type="submission" date="2023-02" db="EMBL/GenBank/DDBJ databases">
        <authorList>
            <person name="Palmer J.M."/>
        </authorList>
    </citation>
    <scope>NUCLEOTIDE SEQUENCE</scope>
    <source>
        <strain evidence="1">FW57</strain>
    </source>
</reference>
<name>A0AAD4EU68_9PEZI</name>
<sequence>MTTDNDRKRVAELFGTTPLSLGFYFRVYDSLLARGDGYVLPFESASPGDPTPPKPITHSDVLKVAAILRHDPTVTLDEVAEQLKAQTDTVCFTHQLKSTILLSAQALFMLDFTGPVDSWQPSERFIDFVSRSIPTAARSSAAARSAIENQ</sequence>
<evidence type="ECO:0000313" key="1">
    <source>
        <dbReference type="EMBL" id="KAG7287255.1"/>
    </source>
</evidence>
<dbReference type="AlphaFoldDB" id="A0AAD4EU68"/>
<evidence type="ECO:0000313" key="2">
    <source>
        <dbReference type="Proteomes" id="UP001197093"/>
    </source>
</evidence>
<protein>
    <submittedName>
        <fullName evidence="1">Uncharacterized protein</fullName>
    </submittedName>
</protein>
<dbReference type="EMBL" id="JAHCVI010000003">
    <property type="protein sequence ID" value="KAG7287255.1"/>
    <property type="molecule type" value="Genomic_DNA"/>
</dbReference>
<organism evidence="1 2">
    <name type="scientific">Staphylotrichum longicolle</name>
    <dbReference type="NCBI Taxonomy" id="669026"/>
    <lineage>
        <taxon>Eukaryota</taxon>
        <taxon>Fungi</taxon>
        <taxon>Dikarya</taxon>
        <taxon>Ascomycota</taxon>
        <taxon>Pezizomycotina</taxon>
        <taxon>Sordariomycetes</taxon>
        <taxon>Sordariomycetidae</taxon>
        <taxon>Sordariales</taxon>
        <taxon>Chaetomiaceae</taxon>
        <taxon>Staphylotrichum</taxon>
    </lineage>
</organism>